<proteinExistence type="predicted"/>
<dbReference type="OrthoDB" id="9816308at2"/>
<organism evidence="3 4">
    <name type="scientific">Zobellia galactanivorans (strain DSM 12802 / CCUG 47099 / CIP 106680 / NCIMB 13871 / Dsij)</name>
    <dbReference type="NCBI Taxonomy" id="63186"/>
    <lineage>
        <taxon>Bacteria</taxon>
        <taxon>Pseudomonadati</taxon>
        <taxon>Bacteroidota</taxon>
        <taxon>Flavobacteriia</taxon>
        <taxon>Flavobacteriales</taxon>
        <taxon>Flavobacteriaceae</taxon>
        <taxon>Zobellia</taxon>
    </lineage>
</organism>
<dbReference type="Pfam" id="PF06283">
    <property type="entry name" value="ThuA"/>
    <property type="match status" value="1"/>
</dbReference>
<feature type="signal peptide" evidence="1">
    <location>
        <begin position="1"/>
        <end position="22"/>
    </location>
</feature>
<dbReference type="PATRIC" id="fig|63186.3.peg.3862"/>
<sequence>MKSRILQFTCFIILTFNHMAFAQDQFKVLLFTVQDTWHYECIPNAVDAFHKMAAEHQFKFDWTQSSEDLALKLPSYDVVVFLNANTDNLTNEQLKVLQTHIQNGNGFVGVHSTSDSEIRNPWFDNLIGGVFRDHPQFQAAVLSNHDANFPSNLHLPEKWLWSDEWYNFDLLKSDAIKVLLSVDEDTYDYQKGYDEIPLKGMGKNHPIAWYQFYDGGRSFYTALGHKPEAFEDQMFLDHLFGGIYWAAQGESKLPGGKPARH</sequence>
<dbReference type="KEGG" id="zga:ZOBELLIA_3949"/>
<dbReference type="RefSeq" id="WP_013995277.1">
    <property type="nucleotide sequence ID" value="NC_015844.1"/>
</dbReference>
<feature type="chain" id="PRO_5003402746" evidence="1">
    <location>
        <begin position="23"/>
        <end position="261"/>
    </location>
</feature>
<dbReference type="HOGENOM" id="CLU_057383_1_2_10"/>
<dbReference type="Proteomes" id="UP000008898">
    <property type="component" value="Chromosome"/>
</dbReference>
<reference evidence="3 4" key="2">
    <citation type="journal article" date="2012" name="Environ. Microbiol.">
        <title>Characterization of the first alginolytic operons in a marine bacterium: from their emergence in marine Flavobacteriia to their independent transfers to marine Proteobacteria and human gut Bacteroides.</title>
        <authorList>
            <person name="Thomas F."/>
            <person name="Barbeyron T."/>
            <person name="Tonon T."/>
            <person name="Genicot S."/>
            <person name="Czjzek M."/>
            <person name="Michel G."/>
        </authorList>
    </citation>
    <scope>NUCLEOTIDE SEQUENCE [LARGE SCALE GENOMIC DNA]</scope>
    <source>
        <strain evidence="4">DSM 12802 / CCUG 47099 / CIP 106680 / NCIMB 13871 / Dsij</strain>
    </source>
</reference>
<dbReference type="EMBL" id="FP476056">
    <property type="protein sequence ID" value="CAZ98087.1"/>
    <property type="molecule type" value="Genomic_DNA"/>
</dbReference>
<evidence type="ECO:0000259" key="2">
    <source>
        <dbReference type="Pfam" id="PF06283"/>
    </source>
</evidence>
<keyword evidence="4" id="KW-1185">Reference proteome</keyword>
<dbReference type="Gene3D" id="3.40.50.880">
    <property type="match status" value="1"/>
</dbReference>
<dbReference type="InterPro" id="IPR029062">
    <property type="entry name" value="Class_I_gatase-like"/>
</dbReference>
<dbReference type="PANTHER" id="PTHR40469:SF2">
    <property type="entry name" value="GALACTOSE-BINDING DOMAIN-LIKE SUPERFAMILY PROTEIN"/>
    <property type="match status" value="1"/>
</dbReference>
<dbReference type="PANTHER" id="PTHR40469">
    <property type="entry name" value="SECRETED GLYCOSYL HYDROLASE"/>
    <property type="match status" value="1"/>
</dbReference>
<feature type="domain" description="ThuA-like" evidence="2">
    <location>
        <begin position="27"/>
        <end position="246"/>
    </location>
</feature>
<gene>
    <name evidence="3" type="ordered locus">zobellia_3949</name>
</gene>
<evidence type="ECO:0000313" key="4">
    <source>
        <dbReference type="Proteomes" id="UP000008898"/>
    </source>
</evidence>
<evidence type="ECO:0000313" key="3">
    <source>
        <dbReference type="EMBL" id="CAZ98087.1"/>
    </source>
</evidence>
<dbReference type="STRING" id="63186.ZOBELLIA_3949"/>
<dbReference type="SUPFAM" id="SSF52317">
    <property type="entry name" value="Class I glutamine amidotransferase-like"/>
    <property type="match status" value="1"/>
</dbReference>
<name>G0L7I8_ZOBGA</name>
<dbReference type="InterPro" id="IPR029010">
    <property type="entry name" value="ThuA-like"/>
</dbReference>
<dbReference type="AlphaFoldDB" id="G0L7I8"/>
<reference evidence="4" key="1">
    <citation type="submission" date="2009-07" db="EMBL/GenBank/DDBJ databases">
        <title>Complete genome sequence of Zobellia galactanivorans Dsij.</title>
        <authorList>
            <consortium name="Genoscope - CEA"/>
        </authorList>
    </citation>
    <scope>NUCLEOTIDE SEQUENCE [LARGE SCALE GENOMIC DNA]</scope>
    <source>
        <strain evidence="4">DSM 12802 / CCUG 47099 / CIP 106680 / NCIMB 13871 / Dsij</strain>
    </source>
</reference>
<accession>G0L7I8</accession>
<protein>
    <submittedName>
        <fullName evidence="3">Conserved hypothetical periplasmic protein</fullName>
    </submittedName>
</protein>
<keyword evidence="1" id="KW-0732">Signal</keyword>
<evidence type="ECO:0000256" key="1">
    <source>
        <dbReference type="SAM" id="SignalP"/>
    </source>
</evidence>